<dbReference type="Pfam" id="PF02036">
    <property type="entry name" value="SCP2"/>
    <property type="match status" value="1"/>
</dbReference>
<protein>
    <submittedName>
        <fullName evidence="2">SCP2 sterol-binding domain-containing protein</fullName>
    </submittedName>
</protein>
<comment type="caution">
    <text evidence="2">The sequence shown here is derived from an EMBL/GenBank/DDBJ whole genome shotgun (WGS) entry which is preliminary data.</text>
</comment>
<keyword evidence="3" id="KW-1185">Reference proteome</keyword>
<reference evidence="2" key="1">
    <citation type="submission" date="2021-06" db="EMBL/GenBank/DDBJ databases">
        <title>New haloarchaea isolates fom saline soil.</title>
        <authorList>
            <person name="Duran-Viseras A."/>
            <person name="Sanchez-Porro C.S."/>
            <person name="Ventosa A."/>
        </authorList>
    </citation>
    <scope>NUCLEOTIDE SEQUENCE</scope>
    <source>
        <strain evidence="2">JCM 18369</strain>
    </source>
</reference>
<sequence>MTVTLPTDADEWAAAWRDRINDRAEFADAAAEFTATFCFEIRDDDTYVGDPVQFRVDIEDGVCTHAATDDDPDYDFALRGPYGEWVSMLRGDLDVSAAAMDGTFTVEGDTMTLLRRQDTIAQMVAAAQNVETEFEY</sequence>
<dbReference type="RefSeq" id="WP_162413739.1">
    <property type="nucleotide sequence ID" value="NZ_JAHQXE010000003.1"/>
</dbReference>
<evidence type="ECO:0000313" key="2">
    <source>
        <dbReference type="EMBL" id="MBV0902074.1"/>
    </source>
</evidence>
<dbReference type="Gene3D" id="3.30.1050.10">
    <property type="entry name" value="SCP2 sterol-binding domain"/>
    <property type="match status" value="1"/>
</dbReference>
<evidence type="ECO:0000259" key="1">
    <source>
        <dbReference type="Pfam" id="PF02036"/>
    </source>
</evidence>
<dbReference type="AlphaFoldDB" id="A0AA41G1X3"/>
<proteinExistence type="predicted"/>
<name>A0AA41G1X3_9EURY</name>
<dbReference type="EMBL" id="JAHQXE010000003">
    <property type="protein sequence ID" value="MBV0902074.1"/>
    <property type="molecule type" value="Genomic_DNA"/>
</dbReference>
<feature type="domain" description="SCP2" evidence="1">
    <location>
        <begin position="25"/>
        <end position="115"/>
    </location>
</feature>
<organism evidence="2 3">
    <name type="scientific">Haloarcula salina</name>
    <dbReference type="NCBI Taxonomy" id="1429914"/>
    <lineage>
        <taxon>Archaea</taxon>
        <taxon>Methanobacteriati</taxon>
        <taxon>Methanobacteriota</taxon>
        <taxon>Stenosarchaea group</taxon>
        <taxon>Halobacteria</taxon>
        <taxon>Halobacteriales</taxon>
        <taxon>Haloarculaceae</taxon>
        <taxon>Haloarcula</taxon>
    </lineage>
</organism>
<dbReference type="InterPro" id="IPR036527">
    <property type="entry name" value="SCP2_sterol-bd_dom_sf"/>
</dbReference>
<accession>A0AA41G1X3</accession>
<dbReference type="SUPFAM" id="SSF55718">
    <property type="entry name" value="SCP-like"/>
    <property type="match status" value="1"/>
</dbReference>
<evidence type="ECO:0000313" key="3">
    <source>
        <dbReference type="Proteomes" id="UP001166304"/>
    </source>
</evidence>
<gene>
    <name evidence="2" type="ORF">KTS37_09770</name>
</gene>
<dbReference type="Proteomes" id="UP001166304">
    <property type="component" value="Unassembled WGS sequence"/>
</dbReference>
<dbReference type="InterPro" id="IPR003033">
    <property type="entry name" value="SCP2_sterol-bd_dom"/>
</dbReference>